<organism evidence="1">
    <name type="scientific">marine sediment metagenome</name>
    <dbReference type="NCBI Taxonomy" id="412755"/>
    <lineage>
        <taxon>unclassified sequences</taxon>
        <taxon>metagenomes</taxon>
        <taxon>ecological metagenomes</taxon>
    </lineage>
</organism>
<reference evidence="1" key="1">
    <citation type="journal article" date="2014" name="Front. Microbiol.">
        <title>High frequency of phylogenetically diverse reductive dehalogenase-homologous genes in deep subseafloor sedimentary metagenomes.</title>
        <authorList>
            <person name="Kawai M."/>
            <person name="Futagami T."/>
            <person name="Toyoda A."/>
            <person name="Takaki Y."/>
            <person name="Nishi S."/>
            <person name="Hori S."/>
            <person name="Arai W."/>
            <person name="Tsubouchi T."/>
            <person name="Morono Y."/>
            <person name="Uchiyama I."/>
            <person name="Ito T."/>
            <person name="Fujiyama A."/>
            <person name="Inagaki F."/>
            <person name="Takami H."/>
        </authorList>
    </citation>
    <scope>NUCLEOTIDE SEQUENCE</scope>
    <source>
        <strain evidence="1">Expedition CK06-06</strain>
    </source>
</reference>
<feature type="non-terminal residue" evidence="1">
    <location>
        <position position="1"/>
    </location>
</feature>
<evidence type="ECO:0000313" key="1">
    <source>
        <dbReference type="EMBL" id="GAG84151.1"/>
    </source>
</evidence>
<gene>
    <name evidence="1" type="ORF">S01H4_28308</name>
</gene>
<sequence>FYLKMVFSKGFNMIFTPLVSVSKIFLSEIVKKISSGFCLGAFSIRFLLQKFK</sequence>
<name>X1CIT4_9ZZZZ</name>
<dbReference type="EMBL" id="BART01014042">
    <property type="protein sequence ID" value="GAG84151.1"/>
    <property type="molecule type" value="Genomic_DNA"/>
</dbReference>
<proteinExistence type="predicted"/>
<accession>X1CIT4</accession>
<dbReference type="AlphaFoldDB" id="X1CIT4"/>
<protein>
    <submittedName>
        <fullName evidence="1">Uncharacterized protein</fullName>
    </submittedName>
</protein>
<comment type="caution">
    <text evidence="1">The sequence shown here is derived from an EMBL/GenBank/DDBJ whole genome shotgun (WGS) entry which is preliminary data.</text>
</comment>